<name>A0A518EM72_9BACT</name>
<feature type="compositionally biased region" description="Basic and acidic residues" evidence="1">
    <location>
        <begin position="10"/>
        <end position="33"/>
    </location>
</feature>
<proteinExistence type="predicted"/>
<evidence type="ECO:0000256" key="1">
    <source>
        <dbReference type="SAM" id="MobiDB-lite"/>
    </source>
</evidence>
<feature type="region of interest" description="Disordered" evidence="1">
    <location>
        <begin position="1"/>
        <end position="59"/>
    </location>
</feature>
<accession>A0A518EM72</accession>
<dbReference type="Proteomes" id="UP000320390">
    <property type="component" value="Chromosome"/>
</dbReference>
<protein>
    <submittedName>
        <fullName evidence="2">Uncharacterized protein</fullName>
    </submittedName>
</protein>
<evidence type="ECO:0000313" key="3">
    <source>
        <dbReference type="Proteomes" id="UP000320390"/>
    </source>
</evidence>
<dbReference type="AlphaFoldDB" id="A0A518EM72"/>
<keyword evidence="3" id="KW-1185">Reference proteome</keyword>
<reference evidence="2 3" key="1">
    <citation type="submission" date="2019-02" db="EMBL/GenBank/DDBJ databases">
        <title>Deep-cultivation of Planctomycetes and their phenomic and genomic characterization uncovers novel biology.</title>
        <authorList>
            <person name="Wiegand S."/>
            <person name="Jogler M."/>
            <person name="Boedeker C."/>
            <person name="Pinto D."/>
            <person name="Vollmers J."/>
            <person name="Rivas-Marin E."/>
            <person name="Kohn T."/>
            <person name="Peeters S.H."/>
            <person name="Heuer A."/>
            <person name="Rast P."/>
            <person name="Oberbeckmann S."/>
            <person name="Bunk B."/>
            <person name="Jeske O."/>
            <person name="Meyerdierks A."/>
            <person name="Storesund J.E."/>
            <person name="Kallscheuer N."/>
            <person name="Luecker S."/>
            <person name="Lage O.M."/>
            <person name="Pohl T."/>
            <person name="Merkel B.J."/>
            <person name="Hornburger P."/>
            <person name="Mueller R.-W."/>
            <person name="Bruemmer F."/>
            <person name="Labrenz M."/>
            <person name="Spormann A.M."/>
            <person name="Op den Camp H."/>
            <person name="Overmann J."/>
            <person name="Amann R."/>
            <person name="Jetten M.S.M."/>
            <person name="Mascher T."/>
            <person name="Medema M.H."/>
            <person name="Devos D.P."/>
            <person name="Kaster A.-K."/>
            <person name="Ovreas L."/>
            <person name="Rohde M."/>
            <person name="Galperin M.Y."/>
            <person name="Jogler C."/>
        </authorList>
    </citation>
    <scope>NUCLEOTIDE SEQUENCE [LARGE SCALE GENOMIC DNA]</scope>
    <source>
        <strain evidence="2 3">Poly30</strain>
    </source>
</reference>
<evidence type="ECO:0000313" key="2">
    <source>
        <dbReference type="EMBL" id="QDV05173.1"/>
    </source>
</evidence>
<sequence length="72" mass="8172">MNHSASNTLRSREQTEPMTLEPERTNGEDRTAQPDDSSTLGQGKQRRATTGRRGWFGGDESQSIAFYGEYYR</sequence>
<gene>
    <name evidence="2" type="ORF">Poly30_06690</name>
</gene>
<organism evidence="2 3">
    <name type="scientific">Saltatorellus ferox</name>
    <dbReference type="NCBI Taxonomy" id="2528018"/>
    <lineage>
        <taxon>Bacteria</taxon>
        <taxon>Pseudomonadati</taxon>
        <taxon>Planctomycetota</taxon>
        <taxon>Planctomycetia</taxon>
        <taxon>Planctomycetia incertae sedis</taxon>
        <taxon>Saltatorellus</taxon>
    </lineage>
</organism>
<dbReference type="EMBL" id="CP036434">
    <property type="protein sequence ID" value="QDV05173.1"/>
    <property type="molecule type" value="Genomic_DNA"/>
</dbReference>
<dbReference type="RefSeq" id="WP_145194595.1">
    <property type="nucleotide sequence ID" value="NZ_CP036434.1"/>
</dbReference>